<sequence>MTSATHGFDGRKKFGLIEKVFIEKQFDVQSKKQSLAIGVIVRAEDEYLLKKLFHGHMTGHLIPGTAQAPADSISGYPGD</sequence>
<evidence type="ECO:0000313" key="2">
    <source>
        <dbReference type="Proteomes" id="UP001283361"/>
    </source>
</evidence>
<reference evidence="1" key="1">
    <citation type="journal article" date="2023" name="G3 (Bethesda)">
        <title>A reference genome for the long-term kleptoplast-retaining sea slug Elysia crispata morphotype clarki.</title>
        <authorList>
            <person name="Eastman K.E."/>
            <person name="Pendleton A.L."/>
            <person name="Shaikh M.A."/>
            <person name="Suttiyut T."/>
            <person name="Ogas R."/>
            <person name="Tomko P."/>
            <person name="Gavelis G."/>
            <person name="Widhalm J.R."/>
            <person name="Wisecaver J.H."/>
        </authorList>
    </citation>
    <scope>NUCLEOTIDE SEQUENCE</scope>
    <source>
        <strain evidence="1">ECLA1</strain>
    </source>
</reference>
<protein>
    <submittedName>
        <fullName evidence="1">Uncharacterized protein</fullName>
    </submittedName>
</protein>
<evidence type="ECO:0000313" key="1">
    <source>
        <dbReference type="EMBL" id="KAK3706892.1"/>
    </source>
</evidence>
<keyword evidence="2" id="KW-1185">Reference proteome</keyword>
<gene>
    <name evidence="1" type="ORF">RRG08_051295</name>
</gene>
<dbReference type="Proteomes" id="UP001283361">
    <property type="component" value="Unassembled WGS sequence"/>
</dbReference>
<organism evidence="1 2">
    <name type="scientific">Elysia crispata</name>
    <name type="common">lettuce slug</name>
    <dbReference type="NCBI Taxonomy" id="231223"/>
    <lineage>
        <taxon>Eukaryota</taxon>
        <taxon>Metazoa</taxon>
        <taxon>Spiralia</taxon>
        <taxon>Lophotrochozoa</taxon>
        <taxon>Mollusca</taxon>
        <taxon>Gastropoda</taxon>
        <taxon>Heterobranchia</taxon>
        <taxon>Euthyneura</taxon>
        <taxon>Panpulmonata</taxon>
        <taxon>Sacoglossa</taxon>
        <taxon>Placobranchoidea</taxon>
        <taxon>Plakobranchidae</taxon>
        <taxon>Elysia</taxon>
    </lineage>
</organism>
<name>A0AAE0XS38_9GAST</name>
<proteinExistence type="predicted"/>
<accession>A0AAE0XS38</accession>
<dbReference type="AlphaFoldDB" id="A0AAE0XS38"/>
<dbReference type="EMBL" id="JAWDGP010007736">
    <property type="protein sequence ID" value="KAK3706892.1"/>
    <property type="molecule type" value="Genomic_DNA"/>
</dbReference>
<comment type="caution">
    <text evidence="1">The sequence shown here is derived from an EMBL/GenBank/DDBJ whole genome shotgun (WGS) entry which is preliminary data.</text>
</comment>